<sequence>MQTQDKDKTETNTKTHDQQVIVIQHTSQQQTAATRVQTHQELEQVDQAEHWQTQKRKQHRNQDQAQPKTAWRPVSPPPKNTKDIMQKASAVPGITPTISIHNNYINLEMQEQQSIGNSAECNKNKISDQEMQTTQGSDKDSPFFNHNNKAGMHKEHDTNSKNTGMDSVIRTTQHLTISSVNTLMCADEDEGGMDGGCKEKPINLQEGVSKGGNLTHVLHEVYHTDPRLDYRTSATTIARHNKQSNQKQPSPNKGDDTSQLQEEPGIQNIENLEPLQDDDTGHLQVEQGLQNDERNQTSLENQHQQHNKNSPGKVSNNTSRGKLSKKKRESIKRKQQKEVENQRNNKQKSHYDVVNSEDEFDEDTQSLNETDDDEEGDETSAHLIKAFGSTFRSEFQAEIQEVADQQGLSPRGRKQVRQLIKSASISTSTKSSKPNTRSKSKGF</sequence>
<feature type="region of interest" description="Disordered" evidence="1">
    <location>
        <begin position="402"/>
        <end position="443"/>
    </location>
</feature>
<dbReference type="Proteomes" id="UP001234989">
    <property type="component" value="Chromosome 5"/>
</dbReference>
<proteinExistence type="predicted"/>
<evidence type="ECO:0000313" key="2">
    <source>
        <dbReference type="EMBL" id="WMV30176.1"/>
    </source>
</evidence>
<feature type="compositionally biased region" description="Basic residues" evidence="1">
    <location>
        <begin position="322"/>
        <end position="335"/>
    </location>
</feature>
<reference evidence="2" key="1">
    <citation type="submission" date="2023-08" db="EMBL/GenBank/DDBJ databases">
        <title>A de novo genome assembly of Solanum verrucosum Schlechtendal, a Mexican diploid species geographically isolated from the other diploid A-genome species in potato relatives.</title>
        <authorList>
            <person name="Hosaka K."/>
        </authorList>
    </citation>
    <scope>NUCLEOTIDE SEQUENCE</scope>
    <source>
        <tissue evidence="2">Young leaves</tissue>
    </source>
</reference>
<feature type="compositionally biased region" description="Low complexity" evidence="1">
    <location>
        <begin position="421"/>
        <end position="435"/>
    </location>
</feature>
<organism evidence="2 3">
    <name type="scientific">Solanum verrucosum</name>
    <dbReference type="NCBI Taxonomy" id="315347"/>
    <lineage>
        <taxon>Eukaryota</taxon>
        <taxon>Viridiplantae</taxon>
        <taxon>Streptophyta</taxon>
        <taxon>Embryophyta</taxon>
        <taxon>Tracheophyta</taxon>
        <taxon>Spermatophyta</taxon>
        <taxon>Magnoliopsida</taxon>
        <taxon>eudicotyledons</taxon>
        <taxon>Gunneridae</taxon>
        <taxon>Pentapetalae</taxon>
        <taxon>asterids</taxon>
        <taxon>lamiids</taxon>
        <taxon>Solanales</taxon>
        <taxon>Solanaceae</taxon>
        <taxon>Solanoideae</taxon>
        <taxon>Solaneae</taxon>
        <taxon>Solanum</taxon>
    </lineage>
</organism>
<feature type="region of interest" description="Disordered" evidence="1">
    <location>
        <begin position="297"/>
        <end position="381"/>
    </location>
</feature>
<feature type="region of interest" description="Disordered" evidence="1">
    <location>
        <begin position="1"/>
        <end position="83"/>
    </location>
</feature>
<protein>
    <submittedName>
        <fullName evidence="2">Uncharacterized protein</fullName>
    </submittedName>
</protein>
<evidence type="ECO:0000313" key="3">
    <source>
        <dbReference type="Proteomes" id="UP001234989"/>
    </source>
</evidence>
<evidence type="ECO:0000256" key="1">
    <source>
        <dbReference type="SAM" id="MobiDB-lite"/>
    </source>
</evidence>
<feature type="compositionally biased region" description="Polar residues" evidence="1">
    <location>
        <begin position="297"/>
        <end position="321"/>
    </location>
</feature>
<keyword evidence="3" id="KW-1185">Reference proteome</keyword>
<accession>A0AAF0R198</accession>
<name>A0AAF0R198_SOLVR</name>
<dbReference type="EMBL" id="CP133616">
    <property type="protein sequence ID" value="WMV30176.1"/>
    <property type="molecule type" value="Genomic_DNA"/>
</dbReference>
<feature type="compositionally biased region" description="Basic and acidic residues" evidence="1">
    <location>
        <begin position="1"/>
        <end position="17"/>
    </location>
</feature>
<dbReference type="AlphaFoldDB" id="A0AAF0R198"/>
<feature type="region of interest" description="Disordered" evidence="1">
    <location>
        <begin position="240"/>
        <end position="260"/>
    </location>
</feature>
<gene>
    <name evidence="2" type="ORF">MTR67_023561</name>
</gene>
<feature type="compositionally biased region" description="Polar residues" evidence="1">
    <location>
        <begin position="24"/>
        <end position="39"/>
    </location>
</feature>
<feature type="compositionally biased region" description="Acidic residues" evidence="1">
    <location>
        <begin position="355"/>
        <end position="378"/>
    </location>
</feature>